<accession>A0A4P6UY35</accession>
<sequence length="83" mass="9504">MITPQSLFCIHGNWCGPLCSGPEDPETQVDACCKEHDICYGDSGYFNCECDARLQWCLLPYVQEGSEWAILVFEYFNLQPCRD</sequence>
<name>A0A4P6UY35_9BACL</name>
<dbReference type="GO" id="GO:0050482">
    <property type="term" value="P:arachidonate secretion"/>
    <property type="evidence" value="ECO:0007669"/>
    <property type="project" value="InterPro"/>
</dbReference>
<dbReference type="Proteomes" id="UP000291151">
    <property type="component" value="Chromosome"/>
</dbReference>
<dbReference type="SUPFAM" id="SSF48619">
    <property type="entry name" value="Phospholipase A2, PLA2"/>
    <property type="match status" value="1"/>
</dbReference>
<dbReference type="GO" id="GO:0006644">
    <property type="term" value="P:phospholipid metabolic process"/>
    <property type="evidence" value="ECO:0007669"/>
    <property type="project" value="InterPro"/>
</dbReference>
<comment type="subcellular location">
    <subcellularLocation>
        <location evidence="1">Secreted</location>
    </subcellularLocation>
</comment>
<evidence type="ECO:0000313" key="3">
    <source>
        <dbReference type="EMBL" id="QBK27228.1"/>
    </source>
</evidence>
<organism evidence="3 4">
    <name type="scientific">Ureibacillus thermophilus</name>
    <dbReference type="NCBI Taxonomy" id="367743"/>
    <lineage>
        <taxon>Bacteria</taxon>
        <taxon>Bacillati</taxon>
        <taxon>Bacillota</taxon>
        <taxon>Bacilli</taxon>
        <taxon>Bacillales</taxon>
        <taxon>Caryophanaceae</taxon>
        <taxon>Ureibacillus</taxon>
    </lineage>
</organism>
<proteinExistence type="predicted"/>
<dbReference type="GO" id="GO:0004623">
    <property type="term" value="F:phospholipase A2 activity"/>
    <property type="evidence" value="ECO:0007669"/>
    <property type="project" value="InterPro"/>
</dbReference>
<dbReference type="InterPro" id="IPR033113">
    <property type="entry name" value="PLA2_histidine"/>
</dbReference>
<dbReference type="InterPro" id="IPR036444">
    <property type="entry name" value="PLipase_A2_dom_sf"/>
</dbReference>
<reference evidence="3 4" key="1">
    <citation type="submission" date="2019-02" db="EMBL/GenBank/DDBJ databases">
        <title>Ureibacillus thermophilus.</title>
        <authorList>
            <person name="Sunny J.S."/>
            <person name="Natarajan A."/>
            <person name="Saleena L.M."/>
        </authorList>
    </citation>
    <scope>NUCLEOTIDE SEQUENCE [LARGE SCALE GENOMIC DNA]</scope>
    <source>
        <strain evidence="3 4">LM102</strain>
    </source>
</reference>
<dbReference type="EMBL" id="CP036528">
    <property type="protein sequence ID" value="QBK27228.1"/>
    <property type="molecule type" value="Genomic_DNA"/>
</dbReference>
<keyword evidence="2" id="KW-0964">Secreted</keyword>
<dbReference type="Gene3D" id="1.20.90.10">
    <property type="entry name" value="Phospholipase A2 domain"/>
    <property type="match status" value="1"/>
</dbReference>
<evidence type="ECO:0000313" key="4">
    <source>
        <dbReference type="Proteomes" id="UP000291151"/>
    </source>
</evidence>
<evidence type="ECO:0000256" key="2">
    <source>
        <dbReference type="ARBA" id="ARBA00022525"/>
    </source>
</evidence>
<protein>
    <submittedName>
        <fullName evidence="3">Phospholipase</fullName>
    </submittedName>
</protein>
<keyword evidence="4" id="KW-1185">Reference proteome</keyword>
<gene>
    <name evidence="3" type="ORF">DKZ56_14285</name>
</gene>
<dbReference type="AlphaFoldDB" id="A0A4P6UY35"/>
<dbReference type="PROSITE" id="PS00118">
    <property type="entry name" value="PA2_HIS"/>
    <property type="match status" value="1"/>
</dbReference>
<dbReference type="KEGG" id="uth:DKZ56_14285"/>
<evidence type="ECO:0000256" key="1">
    <source>
        <dbReference type="ARBA" id="ARBA00004613"/>
    </source>
</evidence>
<dbReference type="GO" id="GO:0005576">
    <property type="term" value="C:extracellular region"/>
    <property type="evidence" value="ECO:0007669"/>
    <property type="project" value="UniProtKB-SubCell"/>
</dbReference>